<feature type="region of interest" description="Disordered" evidence="1">
    <location>
        <begin position="256"/>
        <end position="289"/>
    </location>
</feature>
<feature type="compositionally biased region" description="Basic and acidic residues" evidence="1">
    <location>
        <begin position="271"/>
        <end position="289"/>
    </location>
</feature>
<evidence type="ECO:0000313" key="3">
    <source>
        <dbReference type="EMBL" id="KDQ60973.1"/>
    </source>
</evidence>
<feature type="domain" description="GYF" evidence="2">
    <location>
        <begin position="343"/>
        <end position="400"/>
    </location>
</feature>
<dbReference type="SUPFAM" id="SSF55277">
    <property type="entry name" value="GYF domain"/>
    <property type="match status" value="1"/>
</dbReference>
<name>A0A067Q1P8_9AGAM</name>
<feature type="compositionally biased region" description="Acidic residues" evidence="1">
    <location>
        <begin position="130"/>
        <end position="142"/>
    </location>
</feature>
<dbReference type="HOGENOM" id="CLU_024456_1_0_1"/>
<feature type="compositionally biased region" description="Basic residues" evidence="1">
    <location>
        <begin position="1"/>
        <end position="10"/>
    </location>
</feature>
<dbReference type="EMBL" id="KL197713">
    <property type="protein sequence ID" value="KDQ60973.1"/>
    <property type="molecule type" value="Genomic_DNA"/>
</dbReference>
<evidence type="ECO:0000313" key="4">
    <source>
        <dbReference type="Proteomes" id="UP000027265"/>
    </source>
</evidence>
<dbReference type="OrthoDB" id="331341at2759"/>
<dbReference type="PANTHER" id="PTHR13138">
    <property type="entry name" value="PROTEIN LIN1"/>
    <property type="match status" value="1"/>
</dbReference>
<dbReference type="Pfam" id="PF02213">
    <property type="entry name" value="GYF"/>
    <property type="match status" value="1"/>
</dbReference>
<gene>
    <name evidence="3" type="ORF">JAAARDRAFT_124163</name>
</gene>
<feature type="compositionally biased region" description="Basic residues" evidence="1">
    <location>
        <begin position="260"/>
        <end position="270"/>
    </location>
</feature>
<feature type="region of interest" description="Disordered" evidence="1">
    <location>
        <begin position="188"/>
        <end position="225"/>
    </location>
</feature>
<dbReference type="AlphaFoldDB" id="A0A067Q1P8"/>
<evidence type="ECO:0000256" key="1">
    <source>
        <dbReference type="SAM" id="MobiDB-lite"/>
    </source>
</evidence>
<protein>
    <recommendedName>
        <fullName evidence="2">GYF domain-containing protein</fullName>
    </recommendedName>
</protein>
<dbReference type="InterPro" id="IPR003169">
    <property type="entry name" value="GYF"/>
</dbReference>
<proteinExistence type="predicted"/>
<dbReference type="PROSITE" id="PS50829">
    <property type="entry name" value="GYF"/>
    <property type="match status" value="1"/>
</dbReference>
<dbReference type="Gene3D" id="3.30.1490.40">
    <property type="match status" value="1"/>
</dbReference>
<feature type="compositionally biased region" description="Basic and acidic residues" evidence="1">
    <location>
        <begin position="205"/>
        <end position="225"/>
    </location>
</feature>
<dbReference type="FunCoup" id="A0A067Q1P8">
    <property type="interactions" value="644"/>
</dbReference>
<dbReference type="InParanoid" id="A0A067Q1P8"/>
<sequence length="400" mass="45589">MPPRPAKRRAAGSVSETPSAQQKKTRFLDPTEDPTNFAEEVDAQLENPSATRKGRVKTEGYDSDTSGDEDDDGPRRKEGKDGEEEEEDMFAMADKEDKEDEDGGKKKEEKFLRLGDIEGQEFTEQKSGDEDSDDDDPIDEDDAERKKKKGMGFELSSFNMREEMEEGKFAEDGTYIRTFDPHAIHDRWMEGVDEREIKKTRKRQRERERKERERQEAEERELEEIGGKEQVEKQLLAMLKKGETVLEALQRLGAAAKKTGGGKKTKPNNRHKPETTDTAMEVDKPQKEPTDIETVTHLASTLMSLGDTDIYGKTWEELVRSVRSGGRVGPSWDPPSADPIKYEYRWDVPEVVGQDGQVFGPYSKEELDVWFKATYFGTSGEKVKVRKVGGDWARWSDIFS</sequence>
<dbReference type="GO" id="GO:0005682">
    <property type="term" value="C:U5 snRNP"/>
    <property type="evidence" value="ECO:0007669"/>
    <property type="project" value="InterPro"/>
</dbReference>
<dbReference type="Proteomes" id="UP000027265">
    <property type="component" value="Unassembled WGS sequence"/>
</dbReference>
<dbReference type="PANTHER" id="PTHR13138:SF3">
    <property type="entry name" value="CD2 ANTIGEN CYTOPLASMIC TAIL-BINDING PROTEIN 2"/>
    <property type="match status" value="1"/>
</dbReference>
<feature type="region of interest" description="Disordered" evidence="1">
    <location>
        <begin position="1"/>
        <end position="151"/>
    </location>
</feature>
<dbReference type="InterPro" id="IPR035445">
    <property type="entry name" value="GYF-like_dom_sf"/>
</dbReference>
<reference evidence="4" key="1">
    <citation type="journal article" date="2014" name="Proc. Natl. Acad. Sci. U.S.A.">
        <title>Extensive sampling of basidiomycete genomes demonstrates inadequacy of the white-rot/brown-rot paradigm for wood decay fungi.</title>
        <authorList>
            <person name="Riley R."/>
            <person name="Salamov A.A."/>
            <person name="Brown D.W."/>
            <person name="Nagy L.G."/>
            <person name="Floudas D."/>
            <person name="Held B.W."/>
            <person name="Levasseur A."/>
            <person name="Lombard V."/>
            <person name="Morin E."/>
            <person name="Otillar R."/>
            <person name="Lindquist E.A."/>
            <person name="Sun H."/>
            <person name="LaButti K.M."/>
            <person name="Schmutz J."/>
            <person name="Jabbour D."/>
            <person name="Luo H."/>
            <person name="Baker S.E."/>
            <person name="Pisabarro A.G."/>
            <person name="Walton J.D."/>
            <person name="Blanchette R.A."/>
            <person name="Henrissat B."/>
            <person name="Martin F."/>
            <person name="Cullen D."/>
            <person name="Hibbett D.S."/>
            <person name="Grigoriev I.V."/>
        </authorList>
    </citation>
    <scope>NUCLEOTIDE SEQUENCE [LARGE SCALE GENOMIC DNA]</scope>
    <source>
        <strain evidence="4">MUCL 33604</strain>
    </source>
</reference>
<accession>A0A067Q1P8</accession>
<feature type="compositionally biased region" description="Basic and acidic residues" evidence="1">
    <location>
        <begin position="103"/>
        <end position="116"/>
    </location>
</feature>
<evidence type="ECO:0000259" key="2">
    <source>
        <dbReference type="PROSITE" id="PS50829"/>
    </source>
</evidence>
<keyword evidence="4" id="KW-1185">Reference proteome</keyword>
<organism evidence="3 4">
    <name type="scientific">Jaapia argillacea MUCL 33604</name>
    <dbReference type="NCBI Taxonomy" id="933084"/>
    <lineage>
        <taxon>Eukaryota</taxon>
        <taxon>Fungi</taxon>
        <taxon>Dikarya</taxon>
        <taxon>Basidiomycota</taxon>
        <taxon>Agaricomycotina</taxon>
        <taxon>Agaricomycetes</taxon>
        <taxon>Agaricomycetidae</taxon>
        <taxon>Jaapiales</taxon>
        <taxon>Jaapiaceae</taxon>
        <taxon>Jaapia</taxon>
    </lineage>
</organism>
<dbReference type="STRING" id="933084.A0A067Q1P8"/>
<feature type="compositionally biased region" description="Acidic residues" evidence="1">
    <location>
        <begin position="61"/>
        <end position="72"/>
    </location>
</feature>
<dbReference type="InterPro" id="IPR039905">
    <property type="entry name" value="CD2BP2/Lin1"/>
</dbReference>
<feature type="compositionally biased region" description="Basic and acidic residues" evidence="1">
    <location>
        <begin position="188"/>
        <end position="197"/>
    </location>
</feature>